<reference evidence="1 2" key="1">
    <citation type="submission" date="2016-02" db="EMBL/GenBank/DDBJ databases">
        <title>Ulvibacter sp. LPB0005, isolated from Thais luteostoma.</title>
        <authorList>
            <person name="Shin S.-K."/>
            <person name="Yi H."/>
        </authorList>
    </citation>
    <scope>NUCLEOTIDE SEQUENCE [LARGE SCALE GENOMIC DNA]</scope>
    <source>
        <strain evidence="1 2">LPB0005</strain>
    </source>
</reference>
<gene>
    <name evidence="1" type="ORF">ULVI_01455</name>
</gene>
<evidence type="ECO:0000313" key="2">
    <source>
        <dbReference type="Proteomes" id="UP000077013"/>
    </source>
</evidence>
<evidence type="ECO:0008006" key="3">
    <source>
        <dbReference type="Google" id="ProtNLM"/>
    </source>
</evidence>
<keyword evidence="2" id="KW-1185">Reference proteome</keyword>
<comment type="caution">
    <text evidence="1">The sequence shown here is derived from an EMBL/GenBank/DDBJ whole genome shotgun (WGS) entry which is preliminary data.</text>
</comment>
<sequence>MKLISFVLLCLVSSFPSTEVDKEKMPWSDSRTLTWSDFQGIPNAGDDYVASTNSGVSFSYSISFKNGVKDFNFTVESHFYPKLSWYRKGQVNDYILGHEQTHFDISELHARILKKRLSEATFSDAIKAEIKVIYEKTEQERRDMQNRFDVETVHSNIRKNEIQWELFVAEQLRSYERWK</sequence>
<proteinExistence type="predicted"/>
<dbReference type="OrthoDB" id="5431540at2"/>
<organism evidence="1 2">
    <name type="scientific">Cochleicola gelatinilyticus</name>
    <dbReference type="NCBI Taxonomy" id="1763537"/>
    <lineage>
        <taxon>Bacteria</taxon>
        <taxon>Pseudomonadati</taxon>
        <taxon>Bacteroidota</taxon>
        <taxon>Flavobacteriia</taxon>
        <taxon>Flavobacteriales</taxon>
        <taxon>Flavobacteriaceae</taxon>
        <taxon>Cochleicola</taxon>
    </lineage>
</organism>
<dbReference type="STRING" id="1763537.ULVI_01455"/>
<accession>A0A167K8X0</accession>
<dbReference type="Pfam" id="PF06037">
    <property type="entry name" value="DUF922"/>
    <property type="match status" value="1"/>
</dbReference>
<dbReference type="EMBL" id="LRXL01000012">
    <property type="protein sequence ID" value="OAB81512.1"/>
    <property type="molecule type" value="Genomic_DNA"/>
</dbReference>
<evidence type="ECO:0000313" key="1">
    <source>
        <dbReference type="EMBL" id="OAB81512.1"/>
    </source>
</evidence>
<dbReference type="Proteomes" id="UP000077013">
    <property type="component" value="Unassembled WGS sequence"/>
</dbReference>
<name>A0A167K8X0_9FLAO</name>
<dbReference type="RefSeq" id="WP_068588804.1">
    <property type="nucleotide sequence ID" value="NZ_LRXL01000012.1"/>
</dbReference>
<dbReference type="AlphaFoldDB" id="A0A167K8X0"/>
<dbReference type="InterPro" id="IPR010321">
    <property type="entry name" value="DUF922"/>
</dbReference>
<protein>
    <recommendedName>
        <fullName evidence="3">DUF922 domain-containing protein</fullName>
    </recommendedName>
</protein>